<gene>
    <name evidence="3" type="ORF">EPL05_02670</name>
</gene>
<evidence type="ECO:0000256" key="1">
    <source>
        <dbReference type="SAM" id="SignalP"/>
    </source>
</evidence>
<reference evidence="3 4" key="1">
    <citation type="submission" date="2019-01" db="EMBL/GenBank/DDBJ databases">
        <title>Mucilaginibacter antarcticum sp. nov., isolated from antarctic soil.</title>
        <authorList>
            <person name="Yan Y.-Q."/>
            <person name="Du Z.-J."/>
        </authorList>
    </citation>
    <scope>NUCLEOTIDE SEQUENCE [LARGE SCALE GENOMIC DNA]</scope>
    <source>
        <strain evidence="3 4">F01003</strain>
    </source>
</reference>
<comment type="caution">
    <text evidence="3">The sequence shown here is derived from an EMBL/GenBank/DDBJ whole genome shotgun (WGS) entry which is preliminary data.</text>
</comment>
<dbReference type="PANTHER" id="PTHR40469:SF2">
    <property type="entry name" value="GALACTOSE-BINDING DOMAIN-LIKE SUPERFAMILY PROTEIN"/>
    <property type="match status" value="1"/>
</dbReference>
<dbReference type="SUPFAM" id="SSF52317">
    <property type="entry name" value="Class I glutamine amidotransferase-like"/>
    <property type="match status" value="1"/>
</dbReference>
<dbReference type="PANTHER" id="PTHR40469">
    <property type="entry name" value="SECRETED GLYCOSYL HYDROLASE"/>
    <property type="match status" value="1"/>
</dbReference>
<feature type="chain" id="PRO_5018692274" evidence="1">
    <location>
        <begin position="26"/>
        <end position="282"/>
    </location>
</feature>
<dbReference type="RefSeq" id="WP_128531956.1">
    <property type="nucleotide sequence ID" value="NZ_SBIW01000001.1"/>
</dbReference>
<feature type="signal peptide" evidence="1">
    <location>
        <begin position="1"/>
        <end position="25"/>
    </location>
</feature>
<organism evidence="3 4">
    <name type="scientific">Mucilaginibacter gilvus</name>
    <dbReference type="NCBI Taxonomy" id="2305909"/>
    <lineage>
        <taxon>Bacteria</taxon>
        <taxon>Pseudomonadati</taxon>
        <taxon>Bacteroidota</taxon>
        <taxon>Sphingobacteriia</taxon>
        <taxon>Sphingobacteriales</taxon>
        <taxon>Sphingobacteriaceae</taxon>
        <taxon>Mucilaginibacter</taxon>
    </lineage>
</organism>
<dbReference type="AlphaFoldDB" id="A0A3S3UY62"/>
<dbReference type="InterPro" id="IPR029062">
    <property type="entry name" value="Class_I_gatase-like"/>
</dbReference>
<dbReference type="OrthoDB" id="3296611at2"/>
<keyword evidence="4" id="KW-1185">Reference proteome</keyword>
<dbReference type="InterPro" id="IPR029010">
    <property type="entry name" value="ThuA-like"/>
</dbReference>
<protein>
    <submittedName>
        <fullName evidence="3">ThuA domain-containing protein</fullName>
    </submittedName>
</protein>
<keyword evidence="1" id="KW-0732">Signal</keyword>
<accession>A0A3S3UY62</accession>
<proteinExistence type="predicted"/>
<dbReference type="Proteomes" id="UP000286701">
    <property type="component" value="Unassembled WGS sequence"/>
</dbReference>
<evidence type="ECO:0000313" key="3">
    <source>
        <dbReference type="EMBL" id="RWY57450.1"/>
    </source>
</evidence>
<evidence type="ECO:0000313" key="4">
    <source>
        <dbReference type="Proteomes" id="UP000286701"/>
    </source>
</evidence>
<dbReference type="Gene3D" id="3.40.50.880">
    <property type="match status" value="1"/>
</dbReference>
<dbReference type="Pfam" id="PF06283">
    <property type="entry name" value="ThuA"/>
    <property type="match status" value="1"/>
</dbReference>
<evidence type="ECO:0000259" key="2">
    <source>
        <dbReference type="Pfam" id="PF06283"/>
    </source>
</evidence>
<name>A0A3S3UY62_9SPHI</name>
<sequence>MFSPIRVKIFAIVLLCLCMAGSSYAQKKPRFNVIAFYTAKNDQAHISFVHEANKWFPLMAEKYNFGYDSTSNWSNLNEAYLAKYKLVIFLDTRTEDPAKRAAFEKYMKNGGGWMGFHFSAFALTPSGFNADWDWYHNEFLGSGQYGSNTWRPTSAILRVEDRTHPATKNMPETFKASPNEWYRWEKDLRKNPDIRILASVDSSSFPLGTGPKQNEIWHSGYYPVVWTNRNYKMIYFNMGHNDIDYEGKTNKDLSHTFGNPVEDKLILDALEWMGTGKKVGGK</sequence>
<dbReference type="EMBL" id="SBIW01000001">
    <property type="protein sequence ID" value="RWY57450.1"/>
    <property type="molecule type" value="Genomic_DNA"/>
</dbReference>
<feature type="domain" description="ThuA-like" evidence="2">
    <location>
        <begin position="37"/>
        <end position="249"/>
    </location>
</feature>